<evidence type="ECO:0000313" key="4">
    <source>
        <dbReference type="Ensembl" id="ENSTGUP00000032205.1"/>
    </source>
</evidence>
<dbReference type="GO" id="GO:0019208">
    <property type="term" value="F:phosphatase regulator activity"/>
    <property type="evidence" value="ECO:0007669"/>
    <property type="project" value="TreeGrafter"/>
</dbReference>
<keyword evidence="2 3" id="KW-0040">ANK repeat</keyword>
<evidence type="ECO:0000256" key="2">
    <source>
        <dbReference type="ARBA" id="ARBA00023043"/>
    </source>
</evidence>
<dbReference type="Gene3D" id="1.25.40.20">
    <property type="entry name" value="Ankyrin repeat-containing domain"/>
    <property type="match status" value="1"/>
</dbReference>
<dbReference type="InterPro" id="IPR051226">
    <property type="entry name" value="PP1_Regulatory_Subunit"/>
</dbReference>
<accession>A0A674H9D4</accession>
<reference evidence="4" key="1">
    <citation type="submission" date="2025-08" db="UniProtKB">
        <authorList>
            <consortium name="Ensembl"/>
        </authorList>
    </citation>
    <scope>IDENTIFICATION</scope>
</reference>
<dbReference type="GO" id="GO:0005737">
    <property type="term" value="C:cytoplasm"/>
    <property type="evidence" value="ECO:0007669"/>
    <property type="project" value="TreeGrafter"/>
</dbReference>
<dbReference type="InterPro" id="IPR036770">
    <property type="entry name" value="Ankyrin_rpt-contain_sf"/>
</dbReference>
<dbReference type="SUPFAM" id="SSF48403">
    <property type="entry name" value="Ankyrin repeat"/>
    <property type="match status" value="1"/>
</dbReference>
<proteinExistence type="predicted"/>
<feature type="repeat" description="ANK" evidence="3">
    <location>
        <begin position="51"/>
        <end position="75"/>
    </location>
</feature>
<dbReference type="GeneTree" id="ENSGT00940000161425"/>
<keyword evidence="5" id="KW-1185">Reference proteome</keyword>
<dbReference type="PROSITE" id="PS50088">
    <property type="entry name" value="ANK_REPEAT"/>
    <property type="match status" value="1"/>
</dbReference>
<evidence type="ECO:0000313" key="5">
    <source>
        <dbReference type="Proteomes" id="UP000007754"/>
    </source>
</evidence>
<dbReference type="Pfam" id="PF13637">
    <property type="entry name" value="Ank_4"/>
    <property type="match status" value="1"/>
</dbReference>
<evidence type="ECO:0000256" key="1">
    <source>
        <dbReference type="ARBA" id="ARBA00022737"/>
    </source>
</evidence>
<dbReference type="AlphaFoldDB" id="A0A674H9D4"/>
<evidence type="ECO:0000256" key="3">
    <source>
        <dbReference type="PROSITE-ProRule" id="PRU00023"/>
    </source>
</evidence>
<protein>
    <submittedName>
        <fullName evidence="4">Uncharacterized protein</fullName>
    </submittedName>
</protein>
<dbReference type="Ensembl" id="ENSTGUT00000036867.1">
    <property type="protein sequence ID" value="ENSTGUP00000032205.1"/>
    <property type="gene ID" value="ENSTGUG00000020983.1"/>
</dbReference>
<name>A0A674H9D4_TAEGU</name>
<reference evidence="4" key="2">
    <citation type="submission" date="2025-09" db="UniProtKB">
        <authorList>
            <consortium name="Ensembl"/>
        </authorList>
    </citation>
    <scope>IDENTIFICATION</scope>
</reference>
<dbReference type="Proteomes" id="UP000007754">
    <property type="component" value="Unplaced"/>
</dbReference>
<keyword evidence="1" id="KW-0677">Repeat</keyword>
<dbReference type="PANTHER" id="PTHR24179:SF27">
    <property type="entry name" value="PROTEIN PHOSPHATASE 1 REGULATORY SUBUNIT 12C"/>
    <property type="match status" value="1"/>
</dbReference>
<dbReference type="GO" id="GO:0004857">
    <property type="term" value="F:enzyme inhibitor activity"/>
    <property type="evidence" value="ECO:0007669"/>
    <property type="project" value="TreeGrafter"/>
</dbReference>
<organism evidence="4 5">
    <name type="scientific">Taeniopygia guttata</name>
    <name type="common">Zebra finch</name>
    <name type="synonym">Poephila guttata</name>
    <dbReference type="NCBI Taxonomy" id="59729"/>
    <lineage>
        <taxon>Eukaryota</taxon>
        <taxon>Metazoa</taxon>
        <taxon>Chordata</taxon>
        <taxon>Craniata</taxon>
        <taxon>Vertebrata</taxon>
        <taxon>Euteleostomi</taxon>
        <taxon>Archelosauria</taxon>
        <taxon>Archosauria</taxon>
        <taxon>Dinosauria</taxon>
        <taxon>Saurischia</taxon>
        <taxon>Theropoda</taxon>
        <taxon>Coelurosauria</taxon>
        <taxon>Aves</taxon>
        <taxon>Neognathae</taxon>
        <taxon>Neoaves</taxon>
        <taxon>Telluraves</taxon>
        <taxon>Australaves</taxon>
        <taxon>Passeriformes</taxon>
        <taxon>Passeroidea</taxon>
        <taxon>Estrildidae</taxon>
        <taxon>Estrildinae</taxon>
        <taxon>Taeniopygia</taxon>
    </lineage>
</organism>
<dbReference type="PANTHER" id="PTHR24179">
    <property type="entry name" value="PROTEIN PHOSPHATASE 1 REGULATORY SUBUNIT 12"/>
    <property type="match status" value="1"/>
</dbReference>
<dbReference type="InterPro" id="IPR002110">
    <property type="entry name" value="Ankyrin_rpt"/>
</dbReference>
<sequence>MEVVPSPRGFWGVPGSVPNVPRGVPNVPRGVPTVSPMSPRCPQDVPKCPQACIDENMEVVQFLVESGADVNQADNEGWTPLHVAAACGCHHIAQGFWGQFRRFWDILGHFQGILGHFIGIFWDFIAVLSGSPLRHESPEQQQRGEGIWGEFRRFWGILGHFGAFYGDFGGFWEVL</sequence>